<dbReference type="RefSeq" id="WP_033527529.1">
    <property type="nucleotide sequence ID" value="NZ_JAVRFJ010000008.1"/>
</dbReference>
<evidence type="ECO:0000256" key="9">
    <source>
        <dbReference type="ARBA" id="ARBA00023239"/>
    </source>
</evidence>
<feature type="signal peptide" evidence="10">
    <location>
        <begin position="1"/>
        <end position="38"/>
    </location>
</feature>
<protein>
    <recommendedName>
        <fullName evidence="5 10">Pectate lyase</fullName>
        <ecNumber evidence="5 10">4.2.2.2</ecNumber>
    </recommendedName>
</protein>
<comment type="subcellular location">
    <subcellularLocation>
        <location evidence="3 10">Secreted</location>
    </subcellularLocation>
</comment>
<keyword evidence="9 10" id="KW-0456">Lyase</keyword>
<dbReference type="Proteomes" id="UP001180737">
    <property type="component" value="Unassembled WGS sequence"/>
</dbReference>
<name>A0ABU2YXJ2_9ACTN</name>
<evidence type="ECO:0000256" key="3">
    <source>
        <dbReference type="ARBA" id="ARBA00004613"/>
    </source>
</evidence>
<reference evidence="11" key="1">
    <citation type="submission" date="2024-05" db="EMBL/GenBank/DDBJ databases">
        <title>30 novel species of actinomycetes from the DSMZ collection.</title>
        <authorList>
            <person name="Nouioui I."/>
        </authorList>
    </citation>
    <scope>NUCLEOTIDE SEQUENCE</scope>
    <source>
        <strain evidence="11">DSM 3412</strain>
    </source>
</reference>
<evidence type="ECO:0000256" key="7">
    <source>
        <dbReference type="ARBA" id="ARBA00022729"/>
    </source>
</evidence>
<evidence type="ECO:0000256" key="5">
    <source>
        <dbReference type="ARBA" id="ARBA00012272"/>
    </source>
</evidence>
<sequence length="260" mass="27050">MTSATRPRARTRALTGTFAAFSLSFGMIMTSGATPANAATWPSANGSQPVSSTISVSGTRDGGMVRYYGSGALAGDGQEEGQDPIFKLAAGATLKNVIIGAPGADGIHCEGNCTLQNVWWEDVGEDAATFRGGSTYTVTGGGAKKAADKVFQHNGPGTVNISNFAVSDFKTLYRSCGDCSTQYTRKVNLSNIEVTGTGTTARLVGINVNRGDVATLRGITILNDSGRKVIPCQKYNNTTAVGTGPDSTNCKYATSDITYR</sequence>
<keyword evidence="6 10" id="KW-0964">Secreted</keyword>
<dbReference type="InterPro" id="IPR004898">
    <property type="entry name" value="Pectate_lyase_PlyH/PlyE-like"/>
</dbReference>
<evidence type="ECO:0000256" key="1">
    <source>
        <dbReference type="ARBA" id="ARBA00000695"/>
    </source>
</evidence>
<keyword evidence="8 10" id="KW-0106">Calcium</keyword>
<evidence type="ECO:0000256" key="8">
    <source>
        <dbReference type="ARBA" id="ARBA00022837"/>
    </source>
</evidence>
<feature type="chain" id="PRO_5044991509" description="Pectate lyase" evidence="10">
    <location>
        <begin position="39"/>
        <end position="260"/>
    </location>
</feature>
<dbReference type="SUPFAM" id="SSF51126">
    <property type="entry name" value="Pectin lyase-like"/>
    <property type="match status" value="1"/>
</dbReference>
<accession>A0ABU2YXJ2</accession>
<comment type="cofactor">
    <cofactor evidence="2 10">
        <name>Ca(2+)</name>
        <dbReference type="ChEBI" id="CHEBI:29108"/>
    </cofactor>
</comment>
<dbReference type="InterPro" id="IPR012334">
    <property type="entry name" value="Pectin_lyas_fold"/>
</dbReference>
<comment type="function">
    <text evidence="10">Catalyzes the depolymerization of both polygalacturonate and pectins of methyl esterification degree from 22 to 89%, with an endo mode of action. In contrast to the majority of pectate lyases, displays high activity on highly methylated pectins.</text>
</comment>
<comment type="catalytic activity">
    <reaction evidence="1 10">
        <text>Eliminative cleavage of (1-&gt;4)-alpha-D-galacturonan to give oligosaccharides with 4-deoxy-alpha-D-galact-4-enuronosyl groups at their non-reducing ends.</text>
        <dbReference type="EC" id="4.2.2.2"/>
    </reaction>
</comment>
<dbReference type="PANTHER" id="PTHR33407">
    <property type="entry name" value="PECTATE LYASE F-RELATED"/>
    <property type="match status" value="1"/>
</dbReference>
<evidence type="ECO:0000313" key="12">
    <source>
        <dbReference type="Proteomes" id="UP001180737"/>
    </source>
</evidence>
<dbReference type="GO" id="GO:0016829">
    <property type="term" value="F:lyase activity"/>
    <property type="evidence" value="ECO:0007669"/>
    <property type="project" value="UniProtKB-KW"/>
</dbReference>
<dbReference type="Pfam" id="PF03211">
    <property type="entry name" value="Pectate_lyase"/>
    <property type="match status" value="1"/>
</dbReference>
<keyword evidence="12" id="KW-1185">Reference proteome</keyword>
<keyword evidence="7 10" id="KW-0732">Signal</keyword>
<dbReference type="EMBL" id="JAVRFJ010000008">
    <property type="protein sequence ID" value="MDT0568124.1"/>
    <property type="molecule type" value="Genomic_DNA"/>
</dbReference>
<proteinExistence type="inferred from homology"/>
<gene>
    <name evidence="11" type="ORF">RM704_11690</name>
</gene>
<dbReference type="InterPro" id="IPR011050">
    <property type="entry name" value="Pectin_lyase_fold/virulence"/>
</dbReference>
<comment type="similarity">
    <text evidence="4 10">Belongs to the polysaccharide lyase 3 family.</text>
</comment>
<dbReference type="Gene3D" id="2.160.20.10">
    <property type="entry name" value="Single-stranded right-handed beta-helix, Pectin lyase-like"/>
    <property type="match status" value="1"/>
</dbReference>
<dbReference type="EC" id="4.2.2.2" evidence="5 10"/>
<organism evidence="11 12">
    <name type="scientific">Streptomyces gottesmaniae</name>
    <dbReference type="NCBI Taxonomy" id="3075518"/>
    <lineage>
        <taxon>Bacteria</taxon>
        <taxon>Bacillati</taxon>
        <taxon>Actinomycetota</taxon>
        <taxon>Actinomycetes</taxon>
        <taxon>Kitasatosporales</taxon>
        <taxon>Streptomycetaceae</taxon>
        <taxon>Streptomyces</taxon>
    </lineage>
</organism>
<evidence type="ECO:0000256" key="10">
    <source>
        <dbReference type="RuleBase" id="RU367009"/>
    </source>
</evidence>
<dbReference type="PANTHER" id="PTHR33407:SF9">
    <property type="entry name" value="PECTATE LYASE F-RELATED"/>
    <property type="match status" value="1"/>
</dbReference>
<evidence type="ECO:0000256" key="4">
    <source>
        <dbReference type="ARBA" id="ARBA00006463"/>
    </source>
</evidence>
<evidence type="ECO:0000256" key="6">
    <source>
        <dbReference type="ARBA" id="ARBA00022525"/>
    </source>
</evidence>
<evidence type="ECO:0000256" key="2">
    <source>
        <dbReference type="ARBA" id="ARBA00001913"/>
    </source>
</evidence>
<evidence type="ECO:0000313" key="11">
    <source>
        <dbReference type="EMBL" id="MDT0568124.1"/>
    </source>
</evidence>
<comment type="caution">
    <text evidence="11">The sequence shown here is derived from an EMBL/GenBank/DDBJ whole genome shotgun (WGS) entry which is preliminary data.</text>
</comment>